<accession>A8NAQ7</accession>
<dbReference type="GO" id="GO:0051285">
    <property type="term" value="C:cell cortex of cell tip"/>
    <property type="evidence" value="ECO:0007669"/>
    <property type="project" value="TreeGrafter"/>
</dbReference>
<proteinExistence type="predicted"/>
<feature type="transmembrane region" description="Helical" evidence="1">
    <location>
        <begin position="115"/>
        <end position="134"/>
    </location>
</feature>
<dbReference type="KEGG" id="cci:CC1G_08426"/>
<dbReference type="Gene3D" id="1.20.140.150">
    <property type="match status" value="1"/>
</dbReference>
<reference evidence="2 3" key="1">
    <citation type="journal article" date="2010" name="Proc. Natl. Acad. Sci. U.S.A.">
        <title>Insights into evolution of multicellular fungi from the assembled chromosomes of the mushroom Coprinopsis cinerea (Coprinus cinereus).</title>
        <authorList>
            <person name="Stajich J.E."/>
            <person name="Wilke S.K."/>
            <person name="Ahren D."/>
            <person name="Au C.H."/>
            <person name="Birren B.W."/>
            <person name="Borodovsky M."/>
            <person name="Burns C."/>
            <person name="Canback B."/>
            <person name="Casselton L.A."/>
            <person name="Cheng C.K."/>
            <person name="Deng J."/>
            <person name="Dietrich F.S."/>
            <person name="Fargo D.C."/>
            <person name="Farman M.L."/>
            <person name="Gathman A.C."/>
            <person name="Goldberg J."/>
            <person name="Guigo R."/>
            <person name="Hoegger P.J."/>
            <person name="Hooker J.B."/>
            <person name="Huggins A."/>
            <person name="James T.Y."/>
            <person name="Kamada T."/>
            <person name="Kilaru S."/>
            <person name="Kodira C."/>
            <person name="Kues U."/>
            <person name="Kupfer D."/>
            <person name="Kwan H.S."/>
            <person name="Lomsadze A."/>
            <person name="Li W."/>
            <person name="Lilly W.W."/>
            <person name="Ma L.J."/>
            <person name="Mackey A.J."/>
            <person name="Manning G."/>
            <person name="Martin F."/>
            <person name="Muraguchi H."/>
            <person name="Natvig D.O."/>
            <person name="Palmerini H."/>
            <person name="Ramesh M.A."/>
            <person name="Rehmeyer C.J."/>
            <person name="Roe B.A."/>
            <person name="Shenoy N."/>
            <person name="Stanke M."/>
            <person name="Ter-Hovhannisyan V."/>
            <person name="Tunlid A."/>
            <person name="Velagapudi R."/>
            <person name="Vision T.J."/>
            <person name="Zeng Q."/>
            <person name="Zolan M.E."/>
            <person name="Pukkila P.J."/>
        </authorList>
    </citation>
    <scope>NUCLEOTIDE SEQUENCE [LARGE SCALE GENOMIC DNA]</scope>
    <source>
        <strain evidence="3">Okayama-7 / 130 / ATCC MYA-4618 / FGSC 9003</strain>
    </source>
</reference>
<keyword evidence="1" id="KW-0472">Membrane</keyword>
<evidence type="ECO:0000313" key="3">
    <source>
        <dbReference type="Proteomes" id="UP000001861"/>
    </source>
</evidence>
<dbReference type="InParanoid" id="A8NAQ7"/>
<dbReference type="GO" id="GO:0005886">
    <property type="term" value="C:plasma membrane"/>
    <property type="evidence" value="ECO:0007669"/>
    <property type="project" value="InterPro"/>
</dbReference>
<dbReference type="AlphaFoldDB" id="A8NAQ7"/>
<dbReference type="PANTHER" id="PTHR28019:SF2">
    <property type="entry name" value="CELL MEMBRANE PROTEIN YLR413W-RELATED"/>
    <property type="match status" value="1"/>
</dbReference>
<evidence type="ECO:0000256" key="1">
    <source>
        <dbReference type="SAM" id="Phobius"/>
    </source>
</evidence>
<dbReference type="HOGENOM" id="CLU_094315_0_0_1"/>
<dbReference type="InterPro" id="IPR009571">
    <property type="entry name" value="SUR7/Rim9-like_fungi"/>
</dbReference>
<dbReference type="Pfam" id="PF06687">
    <property type="entry name" value="SUR7"/>
    <property type="match status" value="1"/>
</dbReference>
<dbReference type="eggNOG" id="ENOG502S1TA">
    <property type="taxonomic scope" value="Eukaryota"/>
</dbReference>
<dbReference type="OMA" id="HNTAKIN"/>
<organism evidence="2 3">
    <name type="scientific">Coprinopsis cinerea (strain Okayama-7 / 130 / ATCC MYA-4618 / FGSC 9003)</name>
    <name type="common">Inky cap fungus</name>
    <name type="synonym">Hormographiella aspergillata</name>
    <dbReference type="NCBI Taxonomy" id="240176"/>
    <lineage>
        <taxon>Eukaryota</taxon>
        <taxon>Fungi</taxon>
        <taxon>Dikarya</taxon>
        <taxon>Basidiomycota</taxon>
        <taxon>Agaricomycotina</taxon>
        <taxon>Agaricomycetes</taxon>
        <taxon>Agaricomycetidae</taxon>
        <taxon>Agaricales</taxon>
        <taxon>Agaricineae</taxon>
        <taxon>Psathyrellaceae</taxon>
        <taxon>Coprinopsis</taxon>
    </lineage>
</organism>
<name>A8NAQ7_COPC7</name>
<feature type="transmembrane region" description="Helical" evidence="1">
    <location>
        <begin position="141"/>
        <end position="165"/>
    </location>
</feature>
<dbReference type="EMBL" id="AACS02000007">
    <property type="protein sequence ID" value="EAU89944.2"/>
    <property type="molecule type" value="Genomic_DNA"/>
</dbReference>
<dbReference type="Proteomes" id="UP000001861">
    <property type="component" value="Unassembled WGS sequence"/>
</dbReference>
<dbReference type="GO" id="GO:0031505">
    <property type="term" value="P:fungal-type cell wall organization"/>
    <property type="evidence" value="ECO:0007669"/>
    <property type="project" value="TreeGrafter"/>
</dbReference>
<dbReference type="OrthoDB" id="3349852at2759"/>
<gene>
    <name evidence="2" type="ORF">CC1G_08426</name>
</gene>
<dbReference type="PANTHER" id="PTHR28019">
    <property type="entry name" value="CELL MEMBRANE PROTEIN YLR413W-RELATED"/>
    <property type="match status" value="1"/>
</dbReference>
<feature type="transmembrane region" description="Helical" evidence="1">
    <location>
        <begin position="200"/>
        <end position="217"/>
    </location>
</feature>
<dbReference type="InterPro" id="IPR052413">
    <property type="entry name" value="SUR7_domain"/>
</dbReference>
<evidence type="ECO:0000313" key="2">
    <source>
        <dbReference type="EMBL" id="EAU89944.2"/>
    </source>
</evidence>
<dbReference type="VEuPathDB" id="FungiDB:CC1G_08426"/>
<dbReference type="RefSeq" id="XP_001831909.2">
    <property type="nucleotide sequence ID" value="XM_001831857.2"/>
</dbReference>
<protein>
    <submittedName>
        <fullName evidence="2">Uncharacterized protein</fullName>
    </submittedName>
</protein>
<comment type="caution">
    <text evidence="2">The sequence shown here is derived from an EMBL/GenBank/DDBJ whole genome shotgun (WGS) entry which is preliminary data.</text>
</comment>
<dbReference type="GeneID" id="6008387"/>
<keyword evidence="1" id="KW-0812">Transmembrane</keyword>
<sequence length="233" mass="25439">MARIDLSSYHEVLFSAFEGVIPIEGLYASDGASRLGNGTGLRHEYRFGVTNYCGYVESENEFSGRCARQATASQFRPFSIIKSDMPLNYSQFINAVVPPSNFRNDVLLGSFSRTAGYMFLLAFIFVGLSLILGLAKVNFTFLLSTLFSILSCIFLLLGAILWTVAVKKAQVINGMTITTTPVANPTPIGIEVSLGVGLKLAWAAFGLMMAANIPYLIRRRNSMDGTSLAVFTR</sequence>
<keyword evidence="3" id="KW-1185">Reference proteome</keyword>
<keyword evidence="1" id="KW-1133">Transmembrane helix</keyword>